<comment type="caution">
    <text evidence="14">The sequence shown here is derived from an EMBL/GenBank/DDBJ whole genome shotgun (WGS) entry which is preliminary data.</text>
</comment>
<dbReference type="SUPFAM" id="SSF55979">
    <property type="entry name" value="DNA clamp"/>
    <property type="match status" value="3"/>
</dbReference>
<evidence type="ECO:0000313" key="15">
    <source>
        <dbReference type="Proteomes" id="UP000031552"/>
    </source>
</evidence>
<dbReference type="NCBIfam" id="TIGR00663">
    <property type="entry name" value="dnan"/>
    <property type="match status" value="1"/>
</dbReference>
<evidence type="ECO:0000256" key="3">
    <source>
        <dbReference type="ARBA" id="ARBA00021035"/>
    </source>
</evidence>
<dbReference type="Pfam" id="PF00712">
    <property type="entry name" value="DNA_pol3_beta"/>
    <property type="match status" value="1"/>
</dbReference>
<comment type="similarity">
    <text evidence="2 10">Belongs to the beta sliding clamp family.</text>
</comment>
<feature type="domain" description="DNA polymerase III beta sliding clamp N-terminal" evidence="11">
    <location>
        <begin position="1"/>
        <end position="119"/>
    </location>
</feature>
<dbReference type="PIRSF" id="PIRSF000804">
    <property type="entry name" value="DNA_pol_III_b"/>
    <property type="match status" value="1"/>
</dbReference>
<dbReference type="InterPro" id="IPR022635">
    <property type="entry name" value="DNA_polIII_beta_C"/>
</dbReference>
<dbReference type="STRING" id="1437425.CSEC_2175"/>
<feature type="domain" description="DNA polymerase III beta sliding clamp C-terminal" evidence="13">
    <location>
        <begin position="245"/>
        <end position="352"/>
    </location>
</feature>
<dbReference type="InterPro" id="IPR001001">
    <property type="entry name" value="DNA_polIII_beta"/>
</dbReference>
<keyword evidence="9" id="KW-0238">DNA-binding</keyword>
<evidence type="ECO:0000256" key="9">
    <source>
        <dbReference type="ARBA" id="ARBA00023125"/>
    </source>
</evidence>
<protein>
    <recommendedName>
        <fullName evidence="3 10">Beta sliding clamp</fullName>
    </recommendedName>
</protein>
<proteinExistence type="inferred from homology"/>
<keyword evidence="5 10" id="KW-0808">Transferase</keyword>
<dbReference type="PANTHER" id="PTHR30478:SF0">
    <property type="entry name" value="BETA SLIDING CLAMP"/>
    <property type="match status" value="1"/>
</dbReference>
<dbReference type="GO" id="GO:0005737">
    <property type="term" value="C:cytoplasm"/>
    <property type="evidence" value="ECO:0007669"/>
    <property type="project" value="UniProtKB-SubCell"/>
</dbReference>
<dbReference type="SMART" id="SM00480">
    <property type="entry name" value="POL3Bc"/>
    <property type="match status" value="1"/>
</dbReference>
<reference evidence="14" key="2">
    <citation type="submission" date="2014-09" db="EMBL/GenBank/DDBJ databases">
        <title>Criblamydia sequanensis harbors a mega-plasmid encoding arsenite resistance.</title>
        <authorList>
            <person name="Bertelli C."/>
            <person name="Goesmann A."/>
            <person name="Greub G."/>
        </authorList>
    </citation>
    <scope>NUCLEOTIDE SEQUENCE [LARGE SCALE GENOMIC DNA]</scope>
    <source>
        <strain evidence="14">CRIB-18</strain>
    </source>
</reference>
<organism evidence="14 15">
    <name type="scientific">Candidatus Criblamydia sequanensis CRIB-18</name>
    <dbReference type="NCBI Taxonomy" id="1437425"/>
    <lineage>
        <taxon>Bacteria</taxon>
        <taxon>Pseudomonadati</taxon>
        <taxon>Chlamydiota</taxon>
        <taxon>Chlamydiia</taxon>
        <taxon>Parachlamydiales</taxon>
        <taxon>Candidatus Criblamydiaceae</taxon>
        <taxon>Candidatus Criblamydia</taxon>
    </lineage>
</organism>
<evidence type="ECO:0000259" key="13">
    <source>
        <dbReference type="Pfam" id="PF02768"/>
    </source>
</evidence>
<keyword evidence="4 10" id="KW-0963">Cytoplasm</keyword>
<accession>A0A090D0V5</accession>
<evidence type="ECO:0000256" key="8">
    <source>
        <dbReference type="ARBA" id="ARBA00022932"/>
    </source>
</evidence>
<dbReference type="GO" id="GO:0008408">
    <property type="term" value="F:3'-5' exonuclease activity"/>
    <property type="evidence" value="ECO:0007669"/>
    <property type="project" value="InterPro"/>
</dbReference>
<dbReference type="CDD" id="cd00140">
    <property type="entry name" value="beta_clamp"/>
    <property type="match status" value="1"/>
</dbReference>
<dbReference type="Gene3D" id="3.70.10.10">
    <property type="match status" value="1"/>
</dbReference>
<dbReference type="InterPro" id="IPR046938">
    <property type="entry name" value="DNA_clamp_sf"/>
</dbReference>
<reference evidence="14" key="1">
    <citation type="submission" date="2013-12" db="EMBL/GenBank/DDBJ databases">
        <authorList>
            <person name="Linke B."/>
        </authorList>
    </citation>
    <scope>NUCLEOTIDE SEQUENCE [LARGE SCALE GENOMIC DNA]</scope>
    <source>
        <strain evidence="14">CRIB-18</strain>
    </source>
</reference>
<dbReference type="OrthoDB" id="8421503at2"/>
<dbReference type="eggNOG" id="COG0592">
    <property type="taxonomic scope" value="Bacteria"/>
</dbReference>
<evidence type="ECO:0000256" key="4">
    <source>
        <dbReference type="ARBA" id="ARBA00022490"/>
    </source>
</evidence>
<evidence type="ECO:0000256" key="2">
    <source>
        <dbReference type="ARBA" id="ARBA00010752"/>
    </source>
</evidence>
<dbReference type="PANTHER" id="PTHR30478">
    <property type="entry name" value="DNA POLYMERASE III SUBUNIT BETA"/>
    <property type="match status" value="1"/>
</dbReference>
<evidence type="ECO:0000256" key="10">
    <source>
        <dbReference type="PIRNR" id="PIRNR000804"/>
    </source>
</evidence>
<comment type="subcellular location">
    <subcellularLocation>
        <location evidence="1 10">Cytoplasm</location>
    </subcellularLocation>
</comment>
<dbReference type="Gene3D" id="3.10.150.10">
    <property type="entry name" value="DNA Polymerase III, subunit A, domain 2"/>
    <property type="match status" value="1"/>
</dbReference>
<evidence type="ECO:0000256" key="6">
    <source>
        <dbReference type="ARBA" id="ARBA00022695"/>
    </source>
</evidence>
<evidence type="ECO:0000259" key="11">
    <source>
        <dbReference type="Pfam" id="PF00712"/>
    </source>
</evidence>
<dbReference type="GO" id="GO:0003677">
    <property type="term" value="F:DNA binding"/>
    <property type="evidence" value="ECO:0007669"/>
    <property type="project" value="UniProtKB-UniRule"/>
</dbReference>
<evidence type="ECO:0000256" key="5">
    <source>
        <dbReference type="ARBA" id="ARBA00022679"/>
    </source>
</evidence>
<sequence length="377" mass="42154">MKFIIATQELSYLLSKILNVVSPKATIPILANILIEAQGNEICLSATDLTVGVRCKTEAKVLKEGATTLPAKRFSQLIKELKSVNVEISTNENDVTEILSDSSRFKLFGMNKSEFPQLPDLGNAKKISIQEKDLKEMLYRTSFAVSREDNRYVLTGVCLNVENGRATFVGTDGKRLSRTFLSLPADLSFKGSYIIPLKAVEEIQKCLKDEGEASLYLMEDKIAVHSEDTMIVSKLLSGEYPDVDRVIPENPETVVTLDREELMTLLRQVSLFTADTSHSVRFSFTKGELKLTANTMDIGEGLVKMPVNYHGAKLEIAFNPNYFMDILRHNKSHLVTMGITDSFNPGVIKELMEAQEKPEKKEESAVFVLMPMRLGEE</sequence>
<comment type="subunit">
    <text evidence="10">Forms a ring-shaped head-to-tail homodimer around DNA.</text>
</comment>
<keyword evidence="15" id="KW-1185">Reference proteome</keyword>
<evidence type="ECO:0000259" key="12">
    <source>
        <dbReference type="Pfam" id="PF02767"/>
    </source>
</evidence>
<dbReference type="Pfam" id="PF02767">
    <property type="entry name" value="DNA_pol3_beta_2"/>
    <property type="match status" value="1"/>
</dbReference>
<dbReference type="Proteomes" id="UP000031552">
    <property type="component" value="Unassembled WGS sequence"/>
</dbReference>
<dbReference type="Pfam" id="PF02768">
    <property type="entry name" value="DNA_pol3_beta_3"/>
    <property type="match status" value="1"/>
</dbReference>
<keyword evidence="8 10" id="KW-0239">DNA-directed DNA polymerase</keyword>
<dbReference type="GO" id="GO:0006271">
    <property type="term" value="P:DNA strand elongation involved in DNA replication"/>
    <property type="evidence" value="ECO:0007669"/>
    <property type="project" value="TreeGrafter"/>
</dbReference>
<evidence type="ECO:0000256" key="1">
    <source>
        <dbReference type="ARBA" id="ARBA00004496"/>
    </source>
</evidence>
<gene>
    <name evidence="14" type="primary">dnaN</name>
    <name evidence="14" type="ORF">CSEC_2175</name>
</gene>
<dbReference type="RefSeq" id="WP_041018536.1">
    <property type="nucleotide sequence ID" value="NZ_CCEJ010000011.1"/>
</dbReference>
<comment type="function">
    <text evidence="10">Confers DNA tethering and processivity to DNA polymerases and other proteins. Acts as a clamp, forming a ring around DNA (a reaction catalyzed by the clamp-loading complex) which diffuses in an ATP-independent manner freely and bidirectionally along dsDNA. Initially characterized for its ability to contact the catalytic subunit of DNA polymerase III (Pol III), a complex, multichain enzyme responsible for most of the replicative synthesis in bacteria; Pol III exhibits 3'-5' exonuclease proofreading activity. The beta chain is required for initiation of replication as well as for processivity of DNA replication.</text>
</comment>
<feature type="domain" description="DNA polymerase III beta sliding clamp central" evidence="12">
    <location>
        <begin position="129"/>
        <end position="242"/>
    </location>
</feature>
<dbReference type="EMBL" id="CCEJ010000011">
    <property type="protein sequence ID" value="CDR34981.1"/>
    <property type="molecule type" value="Genomic_DNA"/>
</dbReference>
<evidence type="ECO:0000313" key="14">
    <source>
        <dbReference type="EMBL" id="CDR34981.1"/>
    </source>
</evidence>
<dbReference type="GO" id="GO:0003887">
    <property type="term" value="F:DNA-directed DNA polymerase activity"/>
    <property type="evidence" value="ECO:0007669"/>
    <property type="project" value="UniProtKB-UniRule"/>
</dbReference>
<dbReference type="AlphaFoldDB" id="A0A090D0V5"/>
<name>A0A090D0V5_9BACT</name>
<dbReference type="InterPro" id="IPR022637">
    <property type="entry name" value="DNA_polIII_beta_cen"/>
</dbReference>
<keyword evidence="6 10" id="KW-0548">Nucleotidyltransferase</keyword>
<keyword evidence="7 10" id="KW-0235">DNA replication</keyword>
<dbReference type="InterPro" id="IPR022634">
    <property type="entry name" value="DNA_polIII_beta_N"/>
</dbReference>
<evidence type="ECO:0000256" key="7">
    <source>
        <dbReference type="ARBA" id="ARBA00022705"/>
    </source>
</evidence>
<dbReference type="GO" id="GO:0009360">
    <property type="term" value="C:DNA polymerase III complex"/>
    <property type="evidence" value="ECO:0007669"/>
    <property type="project" value="InterPro"/>
</dbReference>